<dbReference type="InterPro" id="IPR000609">
    <property type="entry name" value="7TM_GPCR_serpentine_rcpt_Srg"/>
</dbReference>
<feature type="transmembrane region" description="Helical" evidence="6">
    <location>
        <begin position="219"/>
        <end position="239"/>
    </location>
</feature>
<evidence type="ECO:0000256" key="3">
    <source>
        <dbReference type="ARBA" id="ARBA00022692"/>
    </source>
</evidence>
<keyword evidence="5 6" id="KW-0472">Membrane</keyword>
<proteinExistence type="inferred from homology"/>
<evidence type="ECO:0000256" key="2">
    <source>
        <dbReference type="ARBA" id="ARBA00005692"/>
    </source>
</evidence>
<name>A0A0K0EU15_STRVS</name>
<evidence type="ECO:0000313" key="7">
    <source>
        <dbReference type="Proteomes" id="UP000035680"/>
    </source>
</evidence>
<reference evidence="7" key="1">
    <citation type="submission" date="2014-07" db="EMBL/GenBank/DDBJ databases">
        <authorList>
            <person name="Martin A.A"/>
            <person name="De Silva N."/>
        </authorList>
    </citation>
    <scope>NUCLEOTIDE SEQUENCE</scope>
</reference>
<protein>
    <recommendedName>
        <fullName evidence="6">Serpentine receptor class gamma</fullName>
    </recommendedName>
</protein>
<accession>A0A0K0EU15</accession>
<feature type="transmembrane region" description="Helical" evidence="6">
    <location>
        <begin position="251"/>
        <end position="275"/>
    </location>
</feature>
<feature type="transmembrane region" description="Helical" evidence="6">
    <location>
        <begin position="174"/>
        <end position="198"/>
    </location>
</feature>
<dbReference type="Pfam" id="PF02118">
    <property type="entry name" value="Srg"/>
    <property type="match status" value="1"/>
</dbReference>
<feature type="transmembrane region" description="Helical" evidence="6">
    <location>
        <begin position="130"/>
        <end position="149"/>
    </location>
</feature>
<feature type="transmembrane region" description="Helical" evidence="6">
    <location>
        <begin position="12"/>
        <end position="30"/>
    </location>
</feature>
<keyword evidence="7" id="KW-1185">Reference proteome</keyword>
<evidence type="ECO:0000256" key="1">
    <source>
        <dbReference type="ARBA" id="ARBA00004141"/>
    </source>
</evidence>
<keyword evidence="4 6" id="KW-1133">Transmembrane helix</keyword>
<evidence type="ECO:0000256" key="5">
    <source>
        <dbReference type="ARBA" id="ARBA00023136"/>
    </source>
</evidence>
<evidence type="ECO:0000313" key="8">
    <source>
        <dbReference type="WBParaSite" id="SVE_0001071900.1"/>
    </source>
</evidence>
<dbReference type="Gene3D" id="1.20.1070.10">
    <property type="entry name" value="Rhodopsin 7-helix transmembrane proteins"/>
    <property type="match status" value="1"/>
</dbReference>
<dbReference type="GO" id="GO:0004888">
    <property type="term" value="F:transmembrane signaling receptor activity"/>
    <property type="evidence" value="ECO:0007669"/>
    <property type="project" value="InterPro"/>
</dbReference>
<keyword evidence="3 6" id="KW-0812">Transmembrane</keyword>
<comment type="subcellular location">
    <subcellularLocation>
        <location evidence="1">Membrane</location>
        <topology evidence="1">Multi-pass membrane protein</topology>
    </subcellularLocation>
</comment>
<reference evidence="8" key="2">
    <citation type="submission" date="2015-08" db="UniProtKB">
        <authorList>
            <consortium name="WormBaseParasite"/>
        </authorList>
    </citation>
    <scope>IDENTIFICATION</scope>
</reference>
<evidence type="ECO:0000256" key="6">
    <source>
        <dbReference type="RuleBase" id="RU280813"/>
    </source>
</evidence>
<feature type="transmembrane region" description="Helical" evidence="6">
    <location>
        <begin position="45"/>
        <end position="67"/>
    </location>
</feature>
<evidence type="ECO:0000256" key="4">
    <source>
        <dbReference type="ARBA" id="ARBA00022989"/>
    </source>
</evidence>
<comment type="similarity">
    <text evidence="2 6">Belongs to the nematode receptor-like protein srg family.</text>
</comment>
<dbReference type="GO" id="GO:0007606">
    <property type="term" value="P:sensory perception of chemical stimulus"/>
    <property type="evidence" value="ECO:0007669"/>
    <property type="project" value="UniProtKB-UniRule"/>
</dbReference>
<sequence>MVDMIFLAEMTQLIYKIPSTFLMILSVYVISKEIRKKNVHFNKQFYSIIVCKLVNEIFYIITYYLLVKLPKWGLLNNFLEKNNWVAKLFYVLTIQQTTFMFLITFLISINRCVAIKYPAKYKCYFSKSNMITTITLFIMLSTLIGFGSIPLNPAYGLFSFIGIFIPYSTSKNVIYYQMFCYTFFFGTISITTCTLNVLAILELKKHKYFVNYYKREIVYIIYSIFIFITLSIVEAFSLIKIIAEQYEIHLLYYIFFCFQIWAFDLPFLGDFYFLIYSR</sequence>
<dbReference type="WBParaSite" id="SVE_0001071900.1">
    <property type="protein sequence ID" value="SVE_0001071900.1"/>
    <property type="gene ID" value="SVE_0001071900"/>
</dbReference>
<dbReference type="GO" id="GO:0016020">
    <property type="term" value="C:membrane"/>
    <property type="evidence" value="ECO:0007669"/>
    <property type="project" value="UniProtKB-SubCell"/>
</dbReference>
<dbReference type="AlphaFoldDB" id="A0A0K0EU15"/>
<feature type="transmembrane region" description="Helical" evidence="6">
    <location>
        <begin position="87"/>
        <end position="109"/>
    </location>
</feature>
<dbReference type="Proteomes" id="UP000035680">
    <property type="component" value="Unassembled WGS sequence"/>
</dbReference>
<organism evidence="7 8">
    <name type="scientific">Strongyloides venezuelensis</name>
    <name type="common">Threadworm</name>
    <dbReference type="NCBI Taxonomy" id="75913"/>
    <lineage>
        <taxon>Eukaryota</taxon>
        <taxon>Metazoa</taxon>
        <taxon>Ecdysozoa</taxon>
        <taxon>Nematoda</taxon>
        <taxon>Chromadorea</taxon>
        <taxon>Rhabditida</taxon>
        <taxon>Tylenchina</taxon>
        <taxon>Panagrolaimomorpha</taxon>
        <taxon>Strongyloidoidea</taxon>
        <taxon>Strongyloididae</taxon>
        <taxon>Strongyloides</taxon>
    </lineage>
</organism>